<gene>
    <name evidence="1" type="ORF">SAMN05421659_10129</name>
</gene>
<dbReference type="STRING" id="99656.SAMN05421659_10129"/>
<sequence length="74" mass="8502">MKILMQDGSAIVTIRRDCWAVLNGKDNYSIIRNGSDEFLPYLGSYPTEERAREVLNEIFQLISDGKSTYEMPLK</sequence>
<evidence type="ECO:0000313" key="2">
    <source>
        <dbReference type="Proteomes" id="UP000199701"/>
    </source>
</evidence>
<evidence type="ECO:0000313" key="1">
    <source>
        <dbReference type="EMBL" id="SEV81627.1"/>
    </source>
</evidence>
<dbReference type="OrthoDB" id="2066280at2"/>
<keyword evidence="2" id="KW-1185">Reference proteome</keyword>
<name>A0A1I0M0K6_9FIRM</name>
<dbReference type="Proteomes" id="UP000199701">
    <property type="component" value="Unassembled WGS sequence"/>
</dbReference>
<organism evidence="1 2">
    <name type="scientific">[Clostridium] fimetarium</name>
    <dbReference type="NCBI Taxonomy" id="99656"/>
    <lineage>
        <taxon>Bacteria</taxon>
        <taxon>Bacillati</taxon>
        <taxon>Bacillota</taxon>
        <taxon>Clostridia</taxon>
        <taxon>Lachnospirales</taxon>
        <taxon>Lachnospiraceae</taxon>
    </lineage>
</organism>
<accession>A0A1I0M0K6</accession>
<reference evidence="1 2" key="1">
    <citation type="submission" date="2016-10" db="EMBL/GenBank/DDBJ databases">
        <authorList>
            <person name="de Groot N.N."/>
        </authorList>
    </citation>
    <scope>NUCLEOTIDE SEQUENCE [LARGE SCALE GENOMIC DNA]</scope>
    <source>
        <strain evidence="1 2">DSM 9179</strain>
    </source>
</reference>
<dbReference type="EMBL" id="FOJI01000001">
    <property type="protein sequence ID" value="SEV81627.1"/>
    <property type="molecule type" value="Genomic_DNA"/>
</dbReference>
<dbReference type="RefSeq" id="WP_092449352.1">
    <property type="nucleotide sequence ID" value="NZ_FOJI01000001.1"/>
</dbReference>
<protein>
    <submittedName>
        <fullName evidence="1">Uncharacterized protein</fullName>
    </submittedName>
</protein>
<dbReference type="AlphaFoldDB" id="A0A1I0M0K6"/>
<proteinExistence type="predicted"/>